<reference evidence="2 3" key="1">
    <citation type="submission" date="2017-11" db="EMBL/GenBank/DDBJ databases">
        <title>De-novo sequencing of pomegranate (Punica granatum L.) genome.</title>
        <authorList>
            <person name="Akparov Z."/>
            <person name="Amiraslanov A."/>
            <person name="Hajiyeva S."/>
            <person name="Abbasov M."/>
            <person name="Kaur K."/>
            <person name="Hamwieh A."/>
            <person name="Solovyev V."/>
            <person name="Salamov A."/>
            <person name="Braich B."/>
            <person name="Kosarev P."/>
            <person name="Mahmoud A."/>
            <person name="Hajiyev E."/>
            <person name="Babayeva S."/>
            <person name="Izzatullayeva V."/>
            <person name="Mammadov A."/>
            <person name="Mammadov A."/>
            <person name="Sharifova S."/>
            <person name="Ojaghi J."/>
            <person name="Eynullazada K."/>
            <person name="Bayramov B."/>
            <person name="Abdulazimova A."/>
            <person name="Shahmuradov I."/>
        </authorList>
    </citation>
    <scope>NUCLEOTIDE SEQUENCE [LARGE SCALE GENOMIC DNA]</scope>
    <source>
        <strain evidence="3">cv. AG2017</strain>
        <tissue evidence="2">Leaf</tissue>
    </source>
</reference>
<keyword evidence="3" id="KW-1185">Reference proteome</keyword>
<comment type="caution">
    <text evidence="2">The sequence shown here is derived from an EMBL/GenBank/DDBJ whole genome shotgun (WGS) entry which is preliminary data.</text>
</comment>
<evidence type="ECO:0000313" key="2">
    <source>
        <dbReference type="EMBL" id="PKI36119.1"/>
    </source>
</evidence>
<sequence length="126" mass="13990">MLSLESRHKRVLATKLHWSLLMGLSGRLLRGSCKSCHQKLRHPCPHPLHRSTTSSACCLLLSATSSAHPRFSVTTDSGLSLSPSHRQLFSPNAPREEEGRRRRERERRKGEDGTVEAGGGREVATI</sequence>
<name>A0A2I0HWM7_PUNGR</name>
<protein>
    <submittedName>
        <fullName evidence="2">Uncharacterized protein</fullName>
    </submittedName>
</protein>
<proteinExistence type="predicted"/>
<dbReference type="AlphaFoldDB" id="A0A2I0HWM7"/>
<feature type="compositionally biased region" description="Polar residues" evidence="1">
    <location>
        <begin position="72"/>
        <end position="90"/>
    </location>
</feature>
<evidence type="ECO:0000256" key="1">
    <source>
        <dbReference type="SAM" id="MobiDB-lite"/>
    </source>
</evidence>
<dbReference type="Proteomes" id="UP000233551">
    <property type="component" value="Unassembled WGS sequence"/>
</dbReference>
<feature type="compositionally biased region" description="Basic and acidic residues" evidence="1">
    <location>
        <begin position="94"/>
        <end position="112"/>
    </location>
</feature>
<feature type="compositionally biased region" description="Gly residues" evidence="1">
    <location>
        <begin position="116"/>
        <end position="126"/>
    </location>
</feature>
<organism evidence="2 3">
    <name type="scientific">Punica granatum</name>
    <name type="common">Pomegranate</name>
    <dbReference type="NCBI Taxonomy" id="22663"/>
    <lineage>
        <taxon>Eukaryota</taxon>
        <taxon>Viridiplantae</taxon>
        <taxon>Streptophyta</taxon>
        <taxon>Embryophyta</taxon>
        <taxon>Tracheophyta</taxon>
        <taxon>Spermatophyta</taxon>
        <taxon>Magnoliopsida</taxon>
        <taxon>eudicotyledons</taxon>
        <taxon>Gunneridae</taxon>
        <taxon>Pentapetalae</taxon>
        <taxon>rosids</taxon>
        <taxon>malvids</taxon>
        <taxon>Myrtales</taxon>
        <taxon>Lythraceae</taxon>
        <taxon>Punica</taxon>
    </lineage>
</organism>
<gene>
    <name evidence="2" type="ORF">CRG98_043488</name>
</gene>
<feature type="region of interest" description="Disordered" evidence="1">
    <location>
        <begin position="71"/>
        <end position="126"/>
    </location>
</feature>
<evidence type="ECO:0000313" key="3">
    <source>
        <dbReference type="Proteomes" id="UP000233551"/>
    </source>
</evidence>
<dbReference type="EMBL" id="PGOL01005012">
    <property type="protein sequence ID" value="PKI36119.1"/>
    <property type="molecule type" value="Genomic_DNA"/>
</dbReference>
<accession>A0A2I0HWM7</accession>